<feature type="transmembrane region" description="Helical" evidence="15">
    <location>
        <begin position="46"/>
        <end position="64"/>
    </location>
</feature>
<keyword evidence="9 14" id="KW-0560">Oxidoreductase</keyword>
<evidence type="ECO:0000256" key="13">
    <source>
        <dbReference type="ARBA" id="ARBA00023284"/>
    </source>
</evidence>
<gene>
    <name evidence="14" type="primary">dsbB</name>
    <name evidence="16" type="ORF">CSA09_02625</name>
</gene>
<dbReference type="Proteomes" id="UP000229278">
    <property type="component" value="Unassembled WGS sequence"/>
</dbReference>
<dbReference type="GO" id="GO:0015035">
    <property type="term" value="F:protein-disulfide reductase activity"/>
    <property type="evidence" value="ECO:0007669"/>
    <property type="project" value="UniProtKB-UniRule"/>
</dbReference>
<keyword evidence="5" id="KW-0997">Cell inner membrane</keyword>
<keyword evidence="6 14" id="KW-0812">Transmembrane</keyword>
<evidence type="ECO:0000256" key="1">
    <source>
        <dbReference type="ARBA" id="ARBA00004429"/>
    </source>
</evidence>
<dbReference type="Gene3D" id="1.20.1550.10">
    <property type="entry name" value="DsbB-like"/>
    <property type="match status" value="1"/>
</dbReference>
<feature type="transmembrane region" description="Helical" evidence="15">
    <location>
        <begin position="14"/>
        <end position="34"/>
    </location>
</feature>
<dbReference type="AlphaFoldDB" id="A0A2G6PFC7"/>
<keyword evidence="10 14" id="KW-0472">Membrane</keyword>
<evidence type="ECO:0000256" key="9">
    <source>
        <dbReference type="ARBA" id="ARBA00023002"/>
    </source>
</evidence>
<keyword evidence="7 14" id="KW-0249">Electron transport</keyword>
<feature type="transmembrane region" description="Helical" evidence="15">
    <location>
        <begin position="76"/>
        <end position="95"/>
    </location>
</feature>
<protein>
    <recommendedName>
        <fullName evidence="14">Disulfide bond formation protein B</fullName>
    </recommendedName>
    <alternativeName>
        <fullName evidence="14">Disulfide oxidoreductase</fullName>
    </alternativeName>
</protein>
<evidence type="ECO:0000256" key="11">
    <source>
        <dbReference type="ARBA" id="ARBA00023157"/>
    </source>
</evidence>
<evidence type="ECO:0000256" key="5">
    <source>
        <dbReference type="ARBA" id="ARBA00022519"/>
    </source>
</evidence>
<keyword evidence="12 14" id="KW-0143">Chaperone</keyword>
<name>A0A2G6PFC7_9GAMM</name>
<evidence type="ECO:0000313" key="16">
    <source>
        <dbReference type="EMBL" id="PIE83273.1"/>
    </source>
</evidence>
<dbReference type="InterPro" id="IPR050183">
    <property type="entry name" value="DsbB"/>
</dbReference>
<organism evidence="16 17">
    <name type="scientific">Candidatus Contendibacter odensensis</name>
    <dbReference type="NCBI Taxonomy" id="1400860"/>
    <lineage>
        <taxon>Bacteria</taxon>
        <taxon>Pseudomonadati</taxon>
        <taxon>Pseudomonadota</taxon>
        <taxon>Gammaproteobacteria</taxon>
        <taxon>Candidatus Competibacteraceae</taxon>
        <taxon>Candidatus Contendibacter</taxon>
    </lineage>
</organism>
<evidence type="ECO:0000256" key="7">
    <source>
        <dbReference type="ARBA" id="ARBA00022982"/>
    </source>
</evidence>
<evidence type="ECO:0000256" key="2">
    <source>
        <dbReference type="ARBA" id="ARBA00008823"/>
    </source>
</evidence>
<dbReference type="InterPro" id="IPR003752">
    <property type="entry name" value="DiS_bond_form_DsbB/BdbC"/>
</dbReference>
<evidence type="ECO:0000256" key="10">
    <source>
        <dbReference type="ARBA" id="ARBA00023136"/>
    </source>
</evidence>
<proteinExistence type="inferred from homology"/>
<dbReference type="GO" id="GO:0006457">
    <property type="term" value="P:protein folding"/>
    <property type="evidence" value="ECO:0007669"/>
    <property type="project" value="InterPro"/>
</dbReference>
<keyword evidence="11 14" id="KW-1015">Disulfide bond</keyword>
<dbReference type="HAMAP" id="MF_00286">
    <property type="entry name" value="DsbB"/>
    <property type="match status" value="1"/>
</dbReference>
<keyword evidence="13 14" id="KW-0676">Redox-active center</keyword>
<keyword evidence="4 14" id="KW-1003">Cell membrane</keyword>
<accession>A0A2G6PFC7</accession>
<sequence>MPDSKRFGWFTRQILNGLGFLICIMGLGVAYYAQFVLDLEPCPLCIVQRLILAVVGLVFLLAAIHDPRGWGAKIYSVLLGLTAAIGAGIAARHVWIQHLPPDQAPGCGPGLAYMLETFPLSETIQAVLTGSGECAEVAWRFIGLSIPEWTLLLFLVLGIVGVLGNWRLQK</sequence>
<feature type="topological domain" description="Periplasmic" evidence="14">
    <location>
        <begin position="33"/>
        <end position="50"/>
    </location>
</feature>
<evidence type="ECO:0000256" key="15">
    <source>
        <dbReference type="SAM" id="Phobius"/>
    </source>
</evidence>
<comment type="caution">
    <text evidence="16">The sequence shown here is derived from an EMBL/GenBank/DDBJ whole genome shotgun (WGS) entry which is preliminary data.</text>
</comment>
<dbReference type="PANTHER" id="PTHR36570">
    <property type="entry name" value="DISULFIDE BOND FORMATION PROTEIN B"/>
    <property type="match status" value="1"/>
</dbReference>
<dbReference type="Pfam" id="PF02600">
    <property type="entry name" value="DsbB"/>
    <property type="match status" value="1"/>
</dbReference>
<dbReference type="PANTHER" id="PTHR36570:SF3">
    <property type="entry name" value="DISULFIDE BOND FORMATION PROTEIN B"/>
    <property type="match status" value="1"/>
</dbReference>
<evidence type="ECO:0000256" key="8">
    <source>
        <dbReference type="ARBA" id="ARBA00022989"/>
    </source>
</evidence>
<comment type="caution">
    <text evidence="14">Lacks conserved residue(s) required for the propagation of feature annotation.</text>
</comment>
<keyword evidence="3 14" id="KW-0813">Transport</keyword>
<evidence type="ECO:0000256" key="14">
    <source>
        <dbReference type="HAMAP-Rule" id="MF_00286"/>
    </source>
</evidence>
<dbReference type="GO" id="GO:0005886">
    <property type="term" value="C:plasma membrane"/>
    <property type="evidence" value="ECO:0007669"/>
    <property type="project" value="UniProtKB-SubCell"/>
</dbReference>
<dbReference type="InterPro" id="IPR022920">
    <property type="entry name" value="Disulphide_bond_form_DsbB"/>
</dbReference>
<evidence type="ECO:0000256" key="3">
    <source>
        <dbReference type="ARBA" id="ARBA00022448"/>
    </source>
</evidence>
<comment type="function">
    <text evidence="14">Required for disulfide bond formation in some periplasmic proteins. Acts by oxidizing the DsbA protein.</text>
</comment>
<feature type="topological domain" description="Cytoplasmic" evidence="14">
    <location>
        <begin position="68"/>
        <end position="73"/>
    </location>
</feature>
<evidence type="ECO:0000256" key="12">
    <source>
        <dbReference type="ARBA" id="ARBA00023186"/>
    </source>
</evidence>
<feature type="disulfide bond" description="Redox-active" evidence="14">
    <location>
        <begin position="42"/>
        <end position="45"/>
    </location>
</feature>
<keyword evidence="8 14" id="KW-1133">Transmembrane helix</keyword>
<feature type="transmembrane region" description="Helical" evidence="15">
    <location>
        <begin position="149"/>
        <end position="168"/>
    </location>
</feature>
<comment type="similarity">
    <text evidence="2 14">Belongs to the DsbB family.</text>
</comment>
<evidence type="ECO:0000256" key="6">
    <source>
        <dbReference type="ARBA" id="ARBA00022692"/>
    </source>
</evidence>
<dbReference type="EMBL" id="PDTV01000006">
    <property type="protein sequence ID" value="PIE83273.1"/>
    <property type="molecule type" value="Genomic_DNA"/>
</dbReference>
<feature type="topological domain" description="Cytoplasmic" evidence="14">
    <location>
        <begin position="1"/>
        <end position="15"/>
    </location>
</feature>
<dbReference type="GO" id="GO:0009055">
    <property type="term" value="F:electron transfer activity"/>
    <property type="evidence" value="ECO:0007669"/>
    <property type="project" value="UniProtKB-UniRule"/>
</dbReference>
<dbReference type="SUPFAM" id="SSF158442">
    <property type="entry name" value="DsbB-like"/>
    <property type="match status" value="1"/>
</dbReference>
<comment type="subcellular location">
    <subcellularLocation>
        <location evidence="1">Cell inner membrane</location>
        <topology evidence="1">Multi-pass membrane protein</topology>
    </subcellularLocation>
    <subcellularLocation>
        <location evidence="14">Cell membrane</location>
        <topology evidence="14">Multi-pass membrane protein</topology>
    </subcellularLocation>
</comment>
<evidence type="ECO:0000256" key="4">
    <source>
        <dbReference type="ARBA" id="ARBA00022475"/>
    </source>
</evidence>
<reference evidence="16 17" key="1">
    <citation type="submission" date="2017-10" db="EMBL/GenBank/DDBJ databases">
        <title>Novel microbial diversity and functional potential in the marine mammal oral microbiome.</title>
        <authorList>
            <person name="Dudek N.K."/>
            <person name="Sun C.L."/>
            <person name="Burstein D."/>
            <person name="Kantor R.S."/>
            <person name="Aliaga Goltsman D.S."/>
            <person name="Bik E.M."/>
            <person name="Thomas B.C."/>
            <person name="Banfield J.F."/>
            <person name="Relman D.A."/>
        </authorList>
    </citation>
    <scope>NUCLEOTIDE SEQUENCE [LARGE SCALE GENOMIC DNA]</scope>
    <source>
        <strain evidence="16">DOLJORAL78_50_517</strain>
    </source>
</reference>
<dbReference type="InterPro" id="IPR023380">
    <property type="entry name" value="DsbB-like_sf"/>
</dbReference>
<evidence type="ECO:0000313" key="17">
    <source>
        <dbReference type="Proteomes" id="UP000229278"/>
    </source>
</evidence>
<feature type="topological domain" description="Cytoplasmic" evidence="14">
    <location>
        <begin position="168"/>
        <end position="170"/>
    </location>
</feature>